<evidence type="ECO:0000256" key="9">
    <source>
        <dbReference type="HAMAP-Rule" id="MF_01200"/>
    </source>
</evidence>
<comment type="subunit">
    <text evidence="3 9">Homodimer.</text>
</comment>
<feature type="binding site" evidence="9 11">
    <location>
        <position position="196"/>
    </location>
    <ligand>
        <name>substrate</name>
    </ligand>
</feature>
<dbReference type="AlphaFoldDB" id="A0A5A7MP86"/>
<evidence type="ECO:0000256" key="8">
    <source>
        <dbReference type="ARBA" id="ARBA00061012"/>
    </source>
</evidence>
<feature type="domain" description="Orotidine 5'-phosphate decarboxylase" evidence="13">
    <location>
        <begin position="7"/>
        <end position="232"/>
    </location>
</feature>
<organism evidence="14 15">
    <name type="scientific">Iodidimonas gelatinilytica</name>
    <dbReference type="NCBI Taxonomy" id="1236966"/>
    <lineage>
        <taxon>Bacteria</taxon>
        <taxon>Pseudomonadati</taxon>
        <taxon>Pseudomonadota</taxon>
        <taxon>Alphaproteobacteria</taxon>
        <taxon>Iodidimonadales</taxon>
        <taxon>Iodidimonadaceae</taxon>
        <taxon>Iodidimonas</taxon>
    </lineage>
</organism>
<feature type="binding site" evidence="9">
    <location>
        <begin position="62"/>
        <end position="71"/>
    </location>
    <ligand>
        <name>substrate</name>
    </ligand>
</feature>
<evidence type="ECO:0000256" key="1">
    <source>
        <dbReference type="ARBA" id="ARBA00002356"/>
    </source>
</evidence>
<feature type="active site" description="Proton donor" evidence="9">
    <location>
        <position position="64"/>
    </location>
</feature>
<comment type="pathway">
    <text evidence="2 9 12">Pyrimidine metabolism; UMP biosynthesis via de novo pathway; UMP from orotate: step 2/2.</text>
</comment>
<dbReference type="EC" id="4.1.1.23" evidence="9"/>
<dbReference type="NCBIfam" id="TIGR01740">
    <property type="entry name" value="pyrF"/>
    <property type="match status" value="1"/>
</dbReference>
<dbReference type="FunFam" id="3.20.20.70:FF:000015">
    <property type="entry name" value="Orotidine 5'-phosphate decarboxylase"/>
    <property type="match status" value="1"/>
</dbReference>
<evidence type="ECO:0000313" key="15">
    <source>
        <dbReference type="Proteomes" id="UP000322084"/>
    </source>
</evidence>
<dbReference type="InterPro" id="IPR014732">
    <property type="entry name" value="OMPdecase"/>
</dbReference>
<sequence length="240" mass="25121">MQRFKNPLFCALDTGDLEKATALVDALKDTVGGFKLGLEFFCAHGPKGVKAIAKRDVPLFIDLKFHDIPNTVAGAMRSIMQLNPAILTVHAGGGLAMMRAAADSAADTASKLSVKMPWLVAVTVLTSLDAGDLDVLGIEGSTHKVVARLARLAEKAGLDGVVCAPHEISTTRSVAGQDFKLVVPGIRPRGTDAGDQKRVMTPKEAVETGATVIVVGRPITQSDDPVGAAQSIIDAISEPF</sequence>
<comment type="similarity">
    <text evidence="8 9">Belongs to the OMP decarboxylase family. Type 1 subfamily.</text>
</comment>
<feature type="binding site" evidence="9 11">
    <location>
        <position position="216"/>
    </location>
    <ligand>
        <name>substrate</name>
    </ligand>
</feature>
<dbReference type="InterPro" id="IPR001754">
    <property type="entry name" value="OMPdeCOase_dom"/>
</dbReference>
<accession>A0A5A7MP86</accession>
<evidence type="ECO:0000259" key="13">
    <source>
        <dbReference type="SMART" id="SM00934"/>
    </source>
</evidence>
<evidence type="ECO:0000256" key="7">
    <source>
        <dbReference type="ARBA" id="ARBA00049157"/>
    </source>
</evidence>
<evidence type="ECO:0000256" key="3">
    <source>
        <dbReference type="ARBA" id="ARBA00011738"/>
    </source>
</evidence>
<feature type="binding site" evidence="9 11">
    <location>
        <position position="13"/>
    </location>
    <ligand>
        <name>substrate</name>
    </ligand>
</feature>
<dbReference type="SMART" id="SM00934">
    <property type="entry name" value="OMPdecase"/>
    <property type="match status" value="1"/>
</dbReference>
<gene>
    <name evidence="9 14" type="primary">pyrF</name>
    <name evidence="14" type="ORF">JCM17844_13680</name>
</gene>
<evidence type="ECO:0000256" key="2">
    <source>
        <dbReference type="ARBA" id="ARBA00004861"/>
    </source>
</evidence>
<feature type="binding site" evidence="9 11">
    <location>
        <position position="187"/>
    </location>
    <ligand>
        <name>substrate</name>
    </ligand>
</feature>
<dbReference type="GO" id="GO:0044205">
    <property type="term" value="P:'de novo' UMP biosynthetic process"/>
    <property type="evidence" value="ECO:0007669"/>
    <property type="project" value="UniProtKB-UniRule"/>
</dbReference>
<dbReference type="UniPathway" id="UPA00070">
    <property type="reaction ID" value="UER00120"/>
</dbReference>
<evidence type="ECO:0000256" key="5">
    <source>
        <dbReference type="ARBA" id="ARBA00022975"/>
    </source>
</evidence>
<comment type="caution">
    <text evidence="14">The sequence shown here is derived from an EMBL/GenBank/DDBJ whole genome shotgun (WGS) entry which is preliminary data.</text>
</comment>
<dbReference type="Proteomes" id="UP000322084">
    <property type="component" value="Unassembled WGS sequence"/>
</dbReference>
<feature type="binding site" evidence="9 11">
    <location>
        <position position="35"/>
    </location>
    <ligand>
        <name>substrate</name>
    </ligand>
</feature>
<proteinExistence type="inferred from homology"/>
<feature type="active site" description="For OMPdecase activity" evidence="10">
    <location>
        <position position="62"/>
    </location>
</feature>
<feature type="binding site" evidence="9 11">
    <location>
        <position position="126"/>
    </location>
    <ligand>
        <name>substrate</name>
    </ligand>
</feature>
<evidence type="ECO:0000256" key="6">
    <source>
        <dbReference type="ARBA" id="ARBA00023239"/>
    </source>
</evidence>
<name>A0A5A7MP86_9PROT</name>
<feature type="binding site" evidence="9 11">
    <location>
        <position position="217"/>
    </location>
    <ligand>
        <name>substrate</name>
    </ligand>
</feature>
<keyword evidence="4 9" id="KW-0210">Decarboxylase</keyword>
<dbReference type="EMBL" id="BKCL01000003">
    <property type="protein sequence ID" value="GEQ97731.1"/>
    <property type="molecule type" value="Genomic_DNA"/>
</dbReference>
<keyword evidence="5 9" id="KW-0665">Pyrimidine biosynthesis</keyword>
<comment type="catalytic activity">
    <reaction evidence="7 9 12">
        <text>orotidine 5'-phosphate + H(+) = UMP + CO2</text>
        <dbReference type="Rhea" id="RHEA:11596"/>
        <dbReference type="ChEBI" id="CHEBI:15378"/>
        <dbReference type="ChEBI" id="CHEBI:16526"/>
        <dbReference type="ChEBI" id="CHEBI:57538"/>
        <dbReference type="ChEBI" id="CHEBI:57865"/>
        <dbReference type="EC" id="4.1.1.23"/>
    </reaction>
</comment>
<dbReference type="GO" id="GO:0004590">
    <property type="term" value="F:orotidine-5'-phosphate decarboxylase activity"/>
    <property type="evidence" value="ECO:0007669"/>
    <property type="project" value="UniProtKB-UniRule"/>
</dbReference>
<dbReference type="GO" id="GO:0006207">
    <property type="term" value="P:'de novo' pyrimidine nucleobase biosynthetic process"/>
    <property type="evidence" value="ECO:0007669"/>
    <property type="project" value="InterPro"/>
</dbReference>
<dbReference type="GO" id="GO:0005829">
    <property type="term" value="C:cytosol"/>
    <property type="evidence" value="ECO:0007669"/>
    <property type="project" value="TreeGrafter"/>
</dbReference>
<evidence type="ECO:0000256" key="10">
    <source>
        <dbReference type="PIRSR" id="PIRSR614732-1"/>
    </source>
</evidence>
<reference evidence="14 15" key="1">
    <citation type="submission" date="2019-09" db="EMBL/GenBank/DDBJ databases">
        <title>NBRP : Genome information of microbial organism related human and environment.</title>
        <authorList>
            <person name="Hattori M."/>
            <person name="Oshima K."/>
            <person name="Inaba H."/>
            <person name="Suda W."/>
            <person name="Sakamoto M."/>
            <person name="Iino T."/>
            <person name="Kitahara M."/>
            <person name="Oshida Y."/>
            <person name="Iida T."/>
            <person name="Kudo T."/>
            <person name="Itoh T."/>
            <person name="Ohkuma M."/>
        </authorList>
    </citation>
    <scope>NUCLEOTIDE SEQUENCE [LARGE SCALE GENOMIC DNA]</scope>
    <source>
        <strain evidence="14 15">Hi-2</strain>
    </source>
</reference>
<dbReference type="Gene3D" id="3.20.20.70">
    <property type="entry name" value="Aldolase class I"/>
    <property type="match status" value="1"/>
</dbReference>
<dbReference type="InterPro" id="IPR018089">
    <property type="entry name" value="OMPdecase_AS"/>
</dbReference>
<evidence type="ECO:0000256" key="11">
    <source>
        <dbReference type="PIRSR" id="PIRSR614732-2"/>
    </source>
</evidence>
<dbReference type="PANTHER" id="PTHR32119:SF2">
    <property type="entry name" value="OROTIDINE 5'-PHOSPHATE DECARBOXYLASE"/>
    <property type="match status" value="1"/>
</dbReference>
<dbReference type="CDD" id="cd04725">
    <property type="entry name" value="OMP_decarboxylase_like"/>
    <property type="match status" value="1"/>
</dbReference>
<dbReference type="NCBIfam" id="NF001273">
    <property type="entry name" value="PRK00230.1"/>
    <property type="match status" value="1"/>
</dbReference>
<comment type="function">
    <text evidence="1 9">Catalyzes the decarboxylation of orotidine 5'-monophosphate (OMP) to uridine 5'-monophosphate (UMP).</text>
</comment>
<dbReference type="PANTHER" id="PTHR32119">
    <property type="entry name" value="OROTIDINE 5'-PHOSPHATE DECARBOXYLASE"/>
    <property type="match status" value="1"/>
</dbReference>
<dbReference type="SUPFAM" id="SSF51366">
    <property type="entry name" value="Ribulose-phoshate binding barrel"/>
    <property type="match status" value="1"/>
</dbReference>
<feature type="active site" description="For OMPdecase activity" evidence="10">
    <location>
        <position position="67"/>
    </location>
</feature>
<dbReference type="InterPro" id="IPR011060">
    <property type="entry name" value="RibuloseP-bd_barrel"/>
</dbReference>
<dbReference type="PROSITE" id="PS00156">
    <property type="entry name" value="OMPDECASE"/>
    <property type="match status" value="1"/>
</dbReference>
<dbReference type="InterPro" id="IPR047596">
    <property type="entry name" value="OMPdecase_bac"/>
</dbReference>
<dbReference type="HAMAP" id="MF_01200_B">
    <property type="entry name" value="OMPdecase_type1_B"/>
    <property type="match status" value="1"/>
</dbReference>
<protein>
    <recommendedName>
        <fullName evidence="9">Orotidine 5'-phosphate decarboxylase</fullName>
        <ecNumber evidence="9">4.1.1.23</ecNumber>
    </recommendedName>
    <alternativeName>
        <fullName evidence="9">OMP decarboxylase</fullName>
        <shortName evidence="9">OMPDCase</shortName>
        <shortName evidence="9">OMPdecase</shortName>
    </alternativeName>
</protein>
<dbReference type="InterPro" id="IPR013785">
    <property type="entry name" value="Aldolase_TIM"/>
</dbReference>
<feature type="active site" description="For OMPdecase activity" evidence="10">
    <location>
        <position position="64"/>
    </location>
</feature>
<evidence type="ECO:0000313" key="14">
    <source>
        <dbReference type="EMBL" id="GEQ97731.1"/>
    </source>
</evidence>
<keyword evidence="6 9" id="KW-0456">Lyase</keyword>
<evidence type="ECO:0000256" key="4">
    <source>
        <dbReference type="ARBA" id="ARBA00022793"/>
    </source>
</evidence>
<dbReference type="RefSeq" id="WP_150000144.1">
    <property type="nucleotide sequence ID" value="NZ_BKCL01000003.1"/>
</dbReference>
<dbReference type="Pfam" id="PF00215">
    <property type="entry name" value="OMPdecase"/>
    <property type="match status" value="1"/>
</dbReference>
<evidence type="ECO:0000256" key="12">
    <source>
        <dbReference type="RuleBase" id="RU000512"/>
    </source>
</evidence>